<dbReference type="OrthoDB" id="61861at2157"/>
<reference evidence="3" key="1">
    <citation type="submission" date="2007-06" db="EMBL/GenBank/DDBJ databases">
        <title>Complete sequence of Methanococcus aeolicus Nankai-3.</title>
        <authorList>
            <consortium name="US DOE Joint Genome Institute"/>
            <person name="Copeland A."/>
            <person name="Lucas S."/>
            <person name="Lapidus A."/>
            <person name="Barry K."/>
            <person name="Glavina del Rio T."/>
            <person name="Dalin E."/>
            <person name="Tice H."/>
            <person name="Pitluck S."/>
            <person name="Chain P."/>
            <person name="Malfatti S."/>
            <person name="Shin M."/>
            <person name="Vergez L."/>
            <person name="Schmutz J."/>
            <person name="Larimer F."/>
            <person name="Land M."/>
            <person name="Hauser L."/>
            <person name="Kyrpides N."/>
            <person name="Lykidis A."/>
            <person name="Sieprawska-Lupa M."/>
            <person name="Whitman W.B."/>
            <person name="Richardson P."/>
        </authorList>
    </citation>
    <scope>NUCLEOTIDE SEQUENCE [LARGE SCALE GENOMIC DNA]</scope>
    <source>
        <strain evidence="3">Nankai-3</strain>
    </source>
</reference>
<dbReference type="AlphaFoldDB" id="A6UWY4"/>
<dbReference type="InterPro" id="IPR000510">
    <property type="entry name" value="Nase/OxRdtase_comp1"/>
</dbReference>
<evidence type="ECO:0000313" key="4">
    <source>
        <dbReference type="Proteomes" id="UP000001106"/>
    </source>
</evidence>
<dbReference type="Proteomes" id="UP000001106">
    <property type="component" value="Chromosome"/>
</dbReference>
<dbReference type="Gene3D" id="1.20.89.10">
    <property type="entry name" value="Nitrogenase Molybdenum-iron Protein, subunit B, domain 4"/>
    <property type="match status" value="1"/>
</dbReference>
<accession>A6UWY4</accession>
<dbReference type="SUPFAM" id="SSF53807">
    <property type="entry name" value="Helical backbone' metal receptor"/>
    <property type="match status" value="1"/>
</dbReference>
<evidence type="ECO:0000259" key="2">
    <source>
        <dbReference type="Pfam" id="PF00148"/>
    </source>
</evidence>
<protein>
    <submittedName>
        <fullName evidence="3">Nitrogenase</fullName>
        <ecNumber evidence="3">1.18.6.1</ecNumber>
    </submittedName>
</protein>
<dbReference type="EC" id="1.18.6.1" evidence="3"/>
<name>A6UWY4_META3</name>
<sequence>MSDHTECSNCGEINYMKKTRKSTINPNKICQPIGAMWATLGVCEGVPFVQGGQGCTTYARYQFARHFREPSPIASASFHEHAAVYGGMKNLVDGLTNLVSRYDPNLIAVITTCSSETIGDDIESFIRAARKNIAKEVGEEKAELPIIPVHCPAYKGSHATGYDNASKAYFQYLAKKDPEVEPHKINIISGFGTNPGDILEIKRMLKMMGLEEGKDFSIIFDISENLYKPLREPLDEVPYYPDAGTTIEEFVDAGNGKATFALCQSAGGAGALFLKKKFKIPDFYGQPIGVKNTDEFLINVAQLTGKGIPDELLDERGKLIDAIADTVHYTMDKKVGIFGDPDHVIAVARFCCEIGMKPVVVSTQTPSRIYKKEMEKIAKEFNVDIEVQFSDLWDFEKKVKEIGVDLIIGHPRGGTAIAKDMGIGLLRTGFPVYDRVGYSRWPIMGYMGSLRFFDELVNTILSTSVPETRLQQ</sequence>
<dbReference type="RefSeq" id="WP_011974138.1">
    <property type="nucleotide sequence ID" value="NC_009635.1"/>
</dbReference>
<dbReference type="InterPro" id="IPR050152">
    <property type="entry name" value="ChlB/BchB/BchZ"/>
</dbReference>
<dbReference type="Gene3D" id="3.40.50.1980">
    <property type="entry name" value="Nitrogenase molybdenum iron protein domain"/>
    <property type="match status" value="3"/>
</dbReference>
<dbReference type="PROSITE" id="PS00090">
    <property type="entry name" value="NITROGENASE_1_2"/>
    <property type="match status" value="1"/>
</dbReference>
<dbReference type="KEGG" id="mae:Maeo_1430"/>
<evidence type="ECO:0000256" key="1">
    <source>
        <dbReference type="ARBA" id="ARBA00023231"/>
    </source>
</evidence>
<dbReference type="GO" id="GO:0016163">
    <property type="term" value="F:nitrogenase activity"/>
    <property type="evidence" value="ECO:0007669"/>
    <property type="project" value="UniProtKB-EC"/>
</dbReference>
<gene>
    <name evidence="3" type="ordered locus">Maeo_1430</name>
</gene>
<dbReference type="STRING" id="419665.Maeo_1430"/>
<dbReference type="EMBL" id="CP000743">
    <property type="protein sequence ID" value="ABR57006.1"/>
    <property type="molecule type" value="Genomic_DNA"/>
</dbReference>
<dbReference type="Pfam" id="PF00148">
    <property type="entry name" value="Oxidored_nitro"/>
    <property type="match status" value="1"/>
</dbReference>
<dbReference type="InterPro" id="IPR000318">
    <property type="entry name" value="Nase_comp1_CS"/>
</dbReference>
<dbReference type="PANTHER" id="PTHR33712">
    <property type="entry name" value="LIGHT-INDEPENDENT PROTOCHLOROPHYLLIDE REDUCTASE SUBUNIT B"/>
    <property type="match status" value="1"/>
</dbReference>
<proteinExistence type="predicted"/>
<dbReference type="SMR" id="A6UWY4"/>
<dbReference type="HOGENOM" id="CLU_025876_2_0_2"/>
<feature type="domain" description="Nitrogenase/oxidoreductase component 1" evidence="2">
    <location>
        <begin position="30"/>
        <end position="460"/>
    </location>
</feature>
<keyword evidence="4" id="KW-1185">Reference proteome</keyword>
<dbReference type="GeneID" id="5326645"/>
<dbReference type="PANTHER" id="PTHR33712:SF7">
    <property type="entry name" value="LIGHT-INDEPENDENT PROTOCHLOROPHYLLIDE REDUCTASE SUBUNIT B"/>
    <property type="match status" value="1"/>
</dbReference>
<organism evidence="3 4">
    <name type="scientific">Methanococcus aeolicus (strain ATCC BAA-1280 / DSM 17508 / OCM 812 / Nankai-3)</name>
    <dbReference type="NCBI Taxonomy" id="419665"/>
    <lineage>
        <taxon>Archaea</taxon>
        <taxon>Methanobacteriati</taxon>
        <taxon>Methanobacteriota</taxon>
        <taxon>Methanomada group</taxon>
        <taxon>Methanococci</taxon>
        <taxon>Methanococcales</taxon>
        <taxon>Methanococcaceae</taxon>
        <taxon>Methanococcus</taxon>
    </lineage>
</organism>
<dbReference type="eggNOG" id="arCOG00594">
    <property type="taxonomic scope" value="Archaea"/>
</dbReference>
<keyword evidence="1" id="KW-0535">Nitrogen fixation</keyword>
<evidence type="ECO:0000313" key="3">
    <source>
        <dbReference type="EMBL" id="ABR57006.1"/>
    </source>
</evidence>
<dbReference type="CDD" id="cd01965">
    <property type="entry name" value="Nitrogenase_MoFe_beta_like"/>
    <property type="match status" value="1"/>
</dbReference>
<keyword evidence="3" id="KW-0560">Oxidoreductase</keyword>